<dbReference type="CDD" id="cd01166">
    <property type="entry name" value="KdgK"/>
    <property type="match status" value="1"/>
</dbReference>
<dbReference type="InterPro" id="IPR029056">
    <property type="entry name" value="Ribokinase-like"/>
</dbReference>
<gene>
    <name evidence="5" type="ORF">NVV95_09460</name>
</gene>
<dbReference type="PROSITE" id="PS00584">
    <property type="entry name" value="PFKB_KINASES_2"/>
    <property type="match status" value="1"/>
</dbReference>
<proteinExistence type="inferred from homology"/>
<sequence length="333" mass="33564">MSGAAVAGSAAPGASAAGAVLTLGESMALIRGDGVAGLEHLATARIETGGAEGNVAVGLTRLGVDATWLGRVGDDALGRRVAGELRGEGVHVVAIADPAAPTGLMIKNTPHAGRTAVTYYRAGSAGSRLSPADLDRVDFARFSLLHLTGIIPALSASARETAFAAVERARAAGCTISFDVNLRASLWRDEDPAPVLRSLAALADIVIAGDDEARLVTGSPSALDDPTALLAALRDLGPREAVVKRGPHGASASAGGEVVHQAAFAVPVVDTVGAGDAFTAAYLARRLEGAPLAEAVRVAAIAGAIACTHPSDWLGYARPADLAAFDAVDPVRR</sequence>
<organism evidence="5 6">
    <name type="scientific">Herbiconiux gentiana</name>
    <dbReference type="NCBI Taxonomy" id="2970912"/>
    <lineage>
        <taxon>Bacteria</taxon>
        <taxon>Bacillati</taxon>
        <taxon>Actinomycetota</taxon>
        <taxon>Actinomycetes</taxon>
        <taxon>Micrococcales</taxon>
        <taxon>Microbacteriaceae</taxon>
        <taxon>Herbiconiux</taxon>
    </lineage>
</organism>
<comment type="similarity">
    <text evidence="1">Belongs to the carbohydrate kinase PfkB family.</text>
</comment>
<reference evidence="5" key="1">
    <citation type="submission" date="2022-08" db="EMBL/GenBank/DDBJ databases">
        <authorList>
            <person name="Deng Y."/>
            <person name="Han X.-F."/>
            <person name="Zhang Y.-Q."/>
        </authorList>
    </citation>
    <scope>NUCLEOTIDE SEQUENCE</scope>
    <source>
        <strain evidence="5">CPCC 205716</strain>
    </source>
</reference>
<dbReference type="Proteomes" id="UP001165580">
    <property type="component" value="Unassembled WGS sequence"/>
</dbReference>
<dbReference type="PANTHER" id="PTHR43320">
    <property type="entry name" value="SUGAR KINASE"/>
    <property type="match status" value="1"/>
</dbReference>
<dbReference type="EMBL" id="JANTEZ010000003">
    <property type="protein sequence ID" value="MCS5714776.1"/>
    <property type="molecule type" value="Genomic_DNA"/>
</dbReference>
<accession>A0ABT2GEW9</accession>
<dbReference type="InterPro" id="IPR011611">
    <property type="entry name" value="PfkB_dom"/>
</dbReference>
<dbReference type="InterPro" id="IPR052700">
    <property type="entry name" value="Carb_kinase_PfkB-like"/>
</dbReference>
<evidence type="ECO:0000256" key="3">
    <source>
        <dbReference type="ARBA" id="ARBA00022777"/>
    </source>
</evidence>
<keyword evidence="3 5" id="KW-0418">Kinase</keyword>
<name>A0ABT2GEW9_9MICO</name>
<evidence type="ECO:0000259" key="4">
    <source>
        <dbReference type="Pfam" id="PF00294"/>
    </source>
</evidence>
<feature type="domain" description="Carbohydrate kinase PfkB" evidence="4">
    <location>
        <begin position="40"/>
        <end position="311"/>
    </location>
</feature>
<dbReference type="InterPro" id="IPR002173">
    <property type="entry name" value="Carboh/pur_kinase_PfkB_CS"/>
</dbReference>
<dbReference type="Gene3D" id="3.40.1190.20">
    <property type="match status" value="1"/>
</dbReference>
<dbReference type="SUPFAM" id="SSF53613">
    <property type="entry name" value="Ribokinase-like"/>
    <property type="match status" value="1"/>
</dbReference>
<dbReference type="Pfam" id="PF00294">
    <property type="entry name" value="PfkB"/>
    <property type="match status" value="1"/>
</dbReference>
<evidence type="ECO:0000256" key="1">
    <source>
        <dbReference type="ARBA" id="ARBA00010688"/>
    </source>
</evidence>
<dbReference type="RefSeq" id="WP_259486289.1">
    <property type="nucleotide sequence ID" value="NZ_JANTEZ010000003.1"/>
</dbReference>
<evidence type="ECO:0000313" key="6">
    <source>
        <dbReference type="Proteomes" id="UP001165580"/>
    </source>
</evidence>
<dbReference type="GO" id="GO:0016301">
    <property type="term" value="F:kinase activity"/>
    <property type="evidence" value="ECO:0007669"/>
    <property type="project" value="UniProtKB-KW"/>
</dbReference>
<evidence type="ECO:0000313" key="5">
    <source>
        <dbReference type="EMBL" id="MCS5714776.1"/>
    </source>
</evidence>
<comment type="caution">
    <text evidence="5">The sequence shown here is derived from an EMBL/GenBank/DDBJ whole genome shotgun (WGS) entry which is preliminary data.</text>
</comment>
<dbReference type="PANTHER" id="PTHR43320:SF2">
    <property type="entry name" value="2-DEHYDRO-3-DEOXYGLUCONOKINASE_2-DEHYDRO-3-DEOXYGALACTONOKINASE"/>
    <property type="match status" value="1"/>
</dbReference>
<keyword evidence="6" id="KW-1185">Reference proteome</keyword>
<keyword evidence="2" id="KW-0808">Transferase</keyword>
<protein>
    <submittedName>
        <fullName evidence="5">Sugar kinase</fullName>
    </submittedName>
</protein>
<evidence type="ECO:0000256" key="2">
    <source>
        <dbReference type="ARBA" id="ARBA00022679"/>
    </source>
</evidence>